<feature type="non-terminal residue" evidence="1">
    <location>
        <position position="56"/>
    </location>
</feature>
<protein>
    <submittedName>
        <fullName evidence="1">Uncharacterized protein</fullName>
    </submittedName>
</protein>
<accession>A0A382YE00</accession>
<dbReference type="PROSITE" id="PS51257">
    <property type="entry name" value="PROKAR_LIPOPROTEIN"/>
    <property type="match status" value="1"/>
</dbReference>
<proteinExistence type="predicted"/>
<evidence type="ECO:0000313" key="1">
    <source>
        <dbReference type="EMBL" id="SVD81209.1"/>
    </source>
</evidence>
<dbReference type="EMBL" id="UINC01174868">
    <property type="protein sequence ID" value="SVD81209.1"/>
    <property type="molecule type" value="Genomic_DNA"/>
</dbReference>
<gene>
    <name evidence="1" type="ORF">METZ01_LOCUS434063</name>
</gene>
<reference evidence="1" key="1">
    <citation type="submission" date="2018-05" db="EMBL/GenBank/DDBJ databases">
        <authorList>
            <person name="Lanie J.A."/>
            <person name="Ng W.-L."/>
            <person name="Kazmierczak K.M."/>
            <person name="Andrzejewski T.M."/>
            <person name="Davidsen T.M."/>
            <person name="Wayne K.J."/>
            <person name="Tettelin H."/>
            <person name="Glass J.I."/>
            <person name="Rusch D."/>
            <person name="Podicherti R."/>
            <person name="Tsui H.-C.T."/>
            <person name="Winkler M.E."/>
        </authorList>
    </citation>
    <scope>NUCLEOTIDE SEQUENCE</scope>
</reference>
<dbReference type="AlphaFoldDB" id="A0A382YE00"/>
<name>A0A382YE00_9ZZZZ</name>
<organism evidence="1">
    <name type="scientific">marine metagenome</name>
    <dbReference type="NCBI Taxonomy" id="408172"/>
    <lineage>
        <taxon>unclassified sequences</taxon>
        <taxon>metagenomes</taxon>
        <taxon>ecological metagenomes</taxon>
    </lineage>
</organism>
<sequence>MKTLKVILCFFISVSFSCNDLVKKVEDEKEDRISVKLVNNPITAEKGKQTVPLPEL</sequence>